<dbReference type="EMBL" id="RBZM01000005">
    <property type="protein sequence ID" value="RKP54022.1"/>
    <property type="molecule type" value="Genomic_DNA"/>
</dbReference>
<keyword evidence="10" id="KW-1185">Reference proteome</keyword>
<evidence type="ECO:0000256" key="3">
    <source>
        <dbReference type="ARBA" id="ARBA00022670"/>
    </source>
</evidence>
<sequence>MSGMIENMALKLAIKIKNLEPNQTASVEVMKFSIEALLNNLITLVLVLVLAICTDSVFLALMGLIAFSVLRFFSGGYHFKNSITCSIVSTIIIFVSTQIELSHNYFVLLSVISLIIVLIYAPANIANHARIDSKYFPLLKIVATIIVLSSVIIVSSTVTLAVFFQSLTLLIPNKEVGI</sequence>
<evidence type="ECO:0008006" key="11">
    <source>
        <dbReference type="Google" id="ProtNLM"/>
    </source>
</evidence>
<evidence type="ECO:0000256" key="1">
    <source>
        <dbReference type="ARBA" id="ARBA00022475"/>
    </source>
</evidence>
<feature type="transmembrane region" description="Helical" evidence="8">
    <location>
        <begin position="138"/>
        <end position="164"/>
    </location>
</feature>
<dbReference type="GO" id="GO:0006508">
    <property type="term" value="P:proteolysis"/>
    <property type="evidence" value="ECO:0007669"/>
    <property type="project" value="UniProtKB-KW"/>
</dbReference>
<comment type="caution">
    <text evidence="9">The sequence shown here is derived from an EMBL/GenBank/DDBJ whole genome shotgun (WGS) entry which is preliminary data.</text>
</comment>
<feature type="transmembrane region" description="Helical" evidence="8">
    <location>
        <begin position="82"/>
        <end position="99"/>
    </location>
</feature>
<name>A0A494Y100_9BACL</name>
<evidence type="ECO:0000313" key="9">
    <source>
        <dbReference type="EMBL" id="RKP54022.1"/>
    </source>
</evidence>
<dbReference type="InterPro" id="IPR006741">
    <property type="entry name" value="AgrB"/>
</dbReference>
<dbReference type="Pfam" id="PF04647">
    <property type="entry name" value="AgrB"/>
    <property type="match status" value="1"/>
</dbReference>
<organism evidence="9 10">
    <name type="scientific">Cohnella endophytica</name>
    <dbReference type="NCBI Taxonomy" id="2419778"/>
    <lineage>
        <taxon>Bacteria</taxon>
        <taxon>Bacillati</taxon>
        <taxon>Bacillota</taxon>
        <taxon>Bacilli</taxon>
        <taxon>Bacillales</taxon>
        <taxon>Paenibacillaceae</taxon>
        <taxon>Cohnella</taxon>
    </lineage>
</organism>
<keyword evidence="1" id="KW-1003">Cell membrane</keyword>
<keyword evidence="5" id="KW-0378">Hydrolase</keyword>
<proteinExistence type="predicted"/>
<evidence type="ECO:0000256" key="2">
    <source>
        <dbReference type="ARBA" id="ARBA00022654"/>
    </source>
</evidence>
<dbReference type="SMART" id="SM00793">
    <property type="entry name" value="AgrB"/>
    <property type="match status" value="1"/>
</dbReference>
<evidence type="ECO:0000256" key="5">
    <source>
        <dbReference type="ARBA" id="ARBA00022801"/>
    </source>
</evidence>
<evidence type="ECO:0000256" key="6">
    <source>
        <dbReference type="ARBA" id="ARBA00022989"/>
    </source>
</evidence>
<accession>A0A494Y100</accession>
<gene>
    <name evidence="9" type="ORF">D7Z26_11575</name>
</gene>
<dbReference type="GO" id="GO:0008233">
    <property type="term" value="F:peptidase activity"/>
    <property type="evidence" value="ECO:0007669"/>
    <property type="project" value="UniProtKB-KW"/>
</dbReference>
<reference evidence="9 10" key="1">
    <citation type="submission" date="2018-10" db="EMBL/GenBank/DDBJ databases">
        <title>Cohnella sp. M2MS4P-1, whole genome shotgun sequence.</title>
        <authorList>
            <person name="Tuo L."/>
        </authorList>
    </citation>
    <scope>NUCLEOTIDE SEQUENCE [LARGE SCALE GENOMIC DNA]</scope>
    <source>
        <strain evidence="9 10">M2MS4P-1</strain>
    </source>
</reference>
<dbReference type="GO" id="GO:0016020">
    <property type="term" value="C:membrane"/>
    <property type="evidence" value="ECO:0007669"/>
    <property type="project" value="InterPro"/>
</dbReference>
<protein>
    <recommendedName>
        <fullName evidence="11">Accessory regulator AgrB</fullName>
    </recommendedName>
</protein>
<evidence type="ECO:0000256" key="8">
    <source>
        <dbReference type="SAM" id="Phobius"/>
    </source>
</evidence>
<keyword evidence="3" id="KW-0645">Protease</keyword>
<keyword evidence="6 8" id="KW-1133">Transmembrane helix</keyword>
<dbReference type="AlphaFoldDB" id="A0A494Y100"/>
<evidence type="ECO:0000313" key="10">
    <source>
        <dbReference type="Proteomes" id="UP000282076"/>
    </source>
</evidence>
<dbReference type="GO" id="GO:0009372">
    <property type="term" value="P:quorum sensing"/>
    <property type="evidence" value="ECO:0007669"/>
    <property type="project" value="UniProtKB-KW"/>
</dbReference>
<keyword evidence="7 8" id="KW-0472">Membrane</keyword>
<evidence type="ECO:0000256" key="7">
    <source>
        <dbReference type="ARBA" id="ARBA00023136"/>
    </source>
</evidence>
<keyword evidence="2" id="KW-0673">Quorum sensing</keyword>
<evidence type="ECO:0000256" key="4">
    <source>
        <dbReference type="ARBA" id="ARBA00022692"/>
    </source>
</evidence>
<keyword evidence="4 8" id="KW-0812">Transmembrane</keyword>
<feature type="transmembrane region" description="Helical" evidence="8">
    <location>
        <begin position="105"/>
        <end position="126"/>
    </location>
</feature>
<dbReference type="Proteomes" id="UP000282076">
    <property type="component" value="Unassembled WGS sequence"/>
</dbReference>
<feature type="transmembrane region" description="Helical" evidence="8">
    <location>
        <begin position="41"/>
        <end position="70"/>
    </location>
</feature>